<feature type="region of interest" description="Disordered" evidence="4">
    <location>
        <begin position="445"/>
        <end position="472"/>
    </location>
</feature>
<dbReference type="KEGG" id="vg:30902377"/>
<evidence type="ECO:0000256" key="4">
    <source>
        <dbReference type="SAM" id="MobiDB-lite"/>
    </source>
</evidence>
<dbReference type="OrthoDB" id="1448at10239"/>
<dbReference type="EMBL" id="LT608135">
    <property type="protein sequence ID" value="SCO83547.1"/>
    <property type="molecule type" value="Genomic_DNA"/>
</dbReference>
<accession>A0A1R3TCV6</accession>
<keyword evidence="3" id="KW-0231">Viral genome packaging</keyword>
<gene>
    <name evidence="5" type="primary">UL28</name>
</gene>
<sequence length="776" mass="87091">MDPNRSNSSQTGALARQKLLAILGQVQTYIFQIELLKRCDPSAVMKCRCALKLNAIMIRYLLNELGPGLAIQTSTSLTPMTYAVRLALRYADREGTKLADAIDAFSTHGNVRLFFNSTMDISGPCRHHHNVSVLTYGGQVNAEIKFMHDIENVLKQLNYCHLITPVSESTSLLENLDAFLETTLGSGLVVPPELFDPLNPCFVCFEELCVTANQGETVHRRLAGKMCDHVTRQIVVRVSPDELFLHLPHISGVPENRRRAAVRALDQLRRRDHNLSHTNVSDDCKTADRCNEGSKARCTADALLESHNVFMPASRKLYAVSELRFWLASSENGTGSSTLGAFADNLDALAEREKRFDMETAAAELAIFGKPMDHFDRVFSSEASNLDVIDSLLLGSRSSSPDDQIEALIRACYDHHLSAPLLRSLANPDKTNEDALKRILENASDQSYAGDESDDDDILDTQVDDRSEGSRPWHELVSRAMADVRERRKMYAERLSKRSLASLGRCVREQRSELEKTLRVNVFGEVLLNTYVAINNGFKARLKLFETIQKAGRIIDNSNSTEAFDAHRFMRTSLLRHKVDPAMLPSLTHKFYELINGPLFDHDTHTFAQPPNTSLYFSVENVGLLPHLKEELARFVANAYCSDWTVSSFQRFYYFDGVKGVTAAQRLAWKYIREFVLASALFSSVFHCGEVKLRRADRTVYGSDGYQQCEDGIYLTYETDRPLIAVFGTERGATVGRNTTVILDRDVFSLLYSVLQKLAPGAAEKAREATNTDHVY</sequence>
<dbReference type="GeneID" id="30902377"/>
<dbReference type="Pfam" id="PF01366">
    <property type="entry name" value="PRTP"/>
    <property type="match status" value="1"/>
</dbReference>
<proteinExistence type="inferred from homology"/>
<protein>
    <submittedName>
        <fullName evidence="5">DNA packaging terminase subunit 2</fullName>
    </submittedName>
</protein>
<evidence type="ECO:0000313" key="6">
    <source>
        <dbReference type="Proteomes" id="UP000203542"/>
    </source>
</evidence>
<name>A0A1R3TCV6_9ALPH</name>
<evidence type="ECO:0000256" key="1">
    <source>
        <dbReference type="ARBA" id="ARBA00022612"/>
    </source>
</evidence>
<dbReference type="InterPro" id="IPR000501">
    <property type="entry name" value="UL28/UL56"/>
</dbReference>
<organism evidence="5">
    <name type="scientific">Spheniscid alphaherpesvirus 1</name>
    <dbReference type="NCBI Taxonomy" id="2560777"/>
    <lineage>
        <taxon>Viruses</taxon>
        <taxon>Duplodnaviria</taxon>
        <taxon>Heunggongvirae</taxon>
        <taxon>Peploviricota</taxon>
        <taxon>Herviviricetes</taxon>
        <taxon>Herpesvirales</taxon>
        <taxon>Orthoherpesviridae</taxon>
        <taxon>Alphaherpesvirinae</taxon>
        <taxon>Mardivirus</taxon>
        <taxon>Mardivirus spheniscidalpha1</taxon>
    </lineage>
</organism>
<dbReference type="RefSeq" id="YP_009342375.1">
    <property type="nucleotide sequence ID" value="NC_033464.1"/>
</dbReference>
<evidence type="ECO:0000313" key="5">
    <source>
        <dbReference type="EMBL" id="SCO83547.1"/>
    </source>
</evidence>
<keyword evidence="6" id="KW-1185">Reference proteome</keyword>
<dbReference type="Proteomes" id="UP000203542">
    <property type="component" value="Segment"/>
</dbReference>
<feature type="compositionally biased region" description="Basic and acidic residues" evidence="4">
    <location>
        <begin position="463"/>
        <end position="472"/>
    </location>
</feature>
<evidence type="ECO:0000256" key="3">
    <source>
        <dbReference type="ARBA" id="ARBA00023219"/>
    </source>
</evidence>
<reference evidence="5" key="1">
    <citation type="submission" date="2016-08" db="EMBL/GenBank/DDBJ databases">
        <authorList>
            <person name="Seilhamer J.J."/>
        </authorList>
    </citation>
    <scope>NUCLEOTIDE SEQUENCE [LARGE SCALE GENOMIC DNA]</scope>
    <source>
        <strain evidence="5">Lib01004</strain>
    </source>
</reference>
<evidence type="ECO:0000256" key="2">
    <source>
        <dbReference type="ARBA" id="ARBA00022921"/>
    </source>
</evidence>
<dbReference type="GO" id="GO:0019073">
    <property type="term" value="P:viral DNA genome packaging"/>
    <property type="evidence" value="ECO:0007669"/>
    <property type="project" value="InterPro"/>
</dbReference>
<keyword evidence="2" id="KW-0426">Late protein</keyword>
<dbReference type="HAMAP" id="MF_04014">
    <property type="entry name" value="HSV_TRM1"/>
    <property type="match status" value="1"/>
</dbReference>
<keyword evidence="1" id="KW-1188">Viral release from host cell</keyword>